<dbReference type="PANTHER" id="PTHR36766:SF40">
    <property type="entry name" value="DISEASE RESISTANCE PROTEIN RGA3"/>
    <property type="match status" value="1"/>
</dbReference>
<dbReference type="Gramene" id="PRQ57570">
    <property type="protein sequence ID" value="PRQ57570"/>
    <property type="gene ID" value="RchiOBHm_Chr1g0349741"/>
</dbReference>
<dbReference type="STRING" id="74649.A0A2P6SFX0"/>
<dbReference type="EMBL" id="PDCK01000039">
    <property type="protein sequence ID" value="PRQ57570.1"/>
    <property type="molecule type" value="Genomic_DNA"/>
</dbReference>
<organism evidence="2 3">
    <name type="scientific">Rosa chinensis</name>
    <name type="common">China rose</name>
    <dbReference type="NCBI Taxonomy" id="74649"/>
    <lineage>
        <taxon>Eukaryota</taxon>
        <taxon>Viridiplantae</taxon>
        <taxon>Streptophyta</taxon>
        <taxon>Embryophyta</taxon>
        <taxon>Tracheophyta</taxon>
        <taxon>Spermatophyta</taxon>
        <taxon>Magnoliopsida</taxon>
        <taxon>eudicotyledons</taxon>
        <taxon>Gunneridae</taxon>
        <taxon>Pentapetalae</taxon>
        <taxon>rosids</taxon>
        <taxon>fabids</taxon>
        <taxon>Rosales</taxon>
        <taxon>Rosaceae</taxon>
        <taxon>Rosoideae</taxon>
        <taxon>Rosoideae incertae sedis</taxon>
        <taxon>Rosa</taxon>
    </lineage>
</organism>
<dbReference type="Proteomes" id="UP000238479">
    <property type="component" value="Chromosome 1"/>
</dbReference>
<protein>
    <submittedName>
        <fullName evidence="2">Putative leucine-rich repeat domain, L domain-containing protein</fullName>
    </submittedName>
</protein>
<dbReference type="Gene3D" id="3.80.10.10">
    <property type="entry name" value="Ribonuclease Inhibitor"/>
    <property type="match status" value="1"/>
</dbReference>
<accession>A0A2P6SFX0</accession>
<proteinExistence type="predicted"/>
<dbReference type="InterPro" id="IPR032675">
    <property type="entry name" value="LRR_dom_sf"/>
</dbReference>
<evidence type="ECO:0000313" key="2">
    <source>
        <dbReference type="EMBL" id="PRQ57570.1"/>
    </source>
</evidence>
<dbReference type="AlphaFoldDB" id="A0A2P6SFX0"/>
<reference evidence="2 3" key="1">
    <citation type="journal article" date="2018" name="Nat. Genet.">
        <title>The Rosa genome provides new insights in the design of modern roses.</title>
        <authorList>
            <person name="Bendahmane M."/>
        </authorList>
    </citation>
    <scope>NUCLEOTIDE SEQUENCE [LARGE SCALE GENOMIC DNA]</scope>
    <source>
        <strain evidence="3">cv. Old Blush</strain>
    </source>
</reference>
<dbReference type="SUPFAM" id="SSF52058">
    <property type="entry name" value="L domain-like"/>
    <property type="match status" value="1"/>
</dbReference>
<evidence type="ECO:0000256" key="1">
    <source>
        <dbReference type="ARBA" id="ARBA00022821"/>
    </source>
</evidence>
<keyword evidence="1" id="KW-0611">Plant defense</keyword>
<sequence>MQNLNKGLRTLTSLERLELEFDCDEKVDWFAEEEEEGLFPSTLRSLQIGRLNCETIDGAKWFGHLNSVQELEIWNCPALRCWSDSGLPTSLQSFKIVGCPALQCLPDSRLPSSLSDLRIHGCPLLKKRCQRETGEDWPKIAHIKCISIW</sequence>
<dbReference type="GO" id="GO:0006952">
    <property type="term" value="P:defense response"/>
    <property type="evidence" value="ECO:0007669"/>
    <property type="project" value="UniProtKB-KW"/>
</dbReference>
<keyword evidence="3" id="KW-1185">Reference proteome</keyword>
<gene>
    <name evidence="2" type="ORF">RchiOBHm_Chr1g0349741</name>
</gene>
<dbReference type="PANTHER" id="PTHR36766">
    <property type="entry name" value="PLANT BROAD-SPECTRUM MILDEW RESISTANCE PROTEIN RPW8"/>
    <property type="match status" value="1"/>
</dbReference>
<comment type="caution">
    <text evidence="2">The sequence shown here is derived from an EMBL/GenBank/DDBJ whole genome shotgun (WGS) entry which is preliminary data.</text>
</comment>
<name>A0A2P6SFX0_ROSCH</name>
<evidence type="ECO:0000313" key="3">
    <source>
        <dbReference type="Proteomes" id="UP000238479"/>
    </source>
</evidence>